<dbReference type="InterPro" id="IPR018728">
    <property type="entry name" value="DUF2268"/>
</dbReference>
<dbReference type="eggNOG" id="COG5504">
    <property type="taxonomic scope" value="Bacteria"/>
</dbReference>
<dbReference type="AlphaFoldDB" id="A0A060M5V6"/>
<accession>A0A060M5V6</accession>
<dbReference type="KEGG" id="ble:BleG1_3381"/>
<keyword evidence="3" id="KW-1185">Reference proteome</keyword>
<evidence type="ECO:0000313" key="2">
    <source>
        <dbReference type="EMBL" id="AIC95928.1"/>
    </source>
</evidence>
<evidence type="ECO:0000313" key="3">
    <source>
        <dbReference type="Proteomes" id="UP000027142"/>
    </source>
</evidence>
<gene>
    <name evidence="2" type="ORF">BleG1_3381</name>
</gene>
<dbReference type="Proteomes" id="UP000027142">
    <property type="component" value="Chromosome"/>
</dbReference>
<dbReference type="PATRIC" id="fig|1246626.3.peg.3363"/>
<dbReference type="RefSeq" id="WP_038483419.1">
    <property type="nucleotide sequence ID" value="NZ_CP003923.1"/>
</dbReference>
<organism evidence="2 3">
    <name type="scientific">Shouchella lehensis G1</name>
    <dbReference type="NCBI Taxonomy" id="1246626"/>
    <lineage>
        <taxon>Bacteria</taxon>
        <taxon>Bacillati</taxon>
        <taxon>Bacillota</taxon>
        <taxon>Bacilli</taxon>
        <taxon>Bacillales</taxon>
        <taxon>Bacillaceae</taxon>
        <taxon>Shouchella</taxon>
    </lineage>
</organism>
<dbReference type="OrthoDB" id="148961at2"/>
<dbReference type="STRING" id="1246626.BleG1_3381"/>
<dbReference type="EMBL" id="CP003923">
    <property type="protein sequence ID" value="AIC95928.1"/>
    <property type="molecule type" value="Genomic_DNA"/>
</dbReference>
<dbReference type="HOGENOM" id="CLU_078234_0_0_9"/>
<evidence type="ECO:0000259" key="1">
    <source>
        <dbReference type="Pfam" id="PF10026"/>
    </source>
</evidence>
<reference evidence="2 3" key="1">
    <citation type="journal article" date="2014" name="Gene">
        <title>A comparative genomic analysis of the alkalitolerant soil bacterium Bacillus lehensis G1.</title>
        <authorList>
            <person name="Noor Y.M."/>
            <person name="Samsulrizal N.H."/>
            <person name="Jema'on N.A."/>
            <person name="Low K.O."/>
            <person name="Ramli A.N."/>
            <person name="Alias N.I."/>
            <person name="Damis S.I."/>
            <person name="Fuzi S.F."/>
            <person name="Isa M.N."/>
            <person name="Murad A.M."/>
            <person name="Raih M.F."/>
            <person name="Bakar F.D."/>
            <person name="Najimudin N."/>
            <person name="Mahadi N.M."/>
            <person name="Illias R.M."/>
        </authorList>
    </citation>
    <scope>NUCLEOTIDE SEQUENCE [LARGE SCALE GENOMIC DNA]</scope>
    <source>
        <strain evidence="2 3">G1</strain>
    </source>
</reference>
<name>A0A060M5V6_9BACI</name>
<feature type="domain" description="DUF2268" evidence="1">
    <location>
        <begin position="93"/>
        <end position="292"/>
    </location>
</feature>
<sequence length="298" mass="33861">MIIKVNDPLQQYEELLRCETLEQKQQFFRYTMMEPLKTMWTYLQVPMKAKQPNGYDVLYAADMLGFAKLEDREVLKKGVERLRTMNIVDRGERALKHLLEVANDQGLEVRANAIQLGIYLADEEKLSLHEGYTGFGGIPGYLMVLLFPNERNTSRFEGLLAHEFHHNLRFSYFNWSHGDVTVGEYIVIEGLADVFAETIYGREQLGPWVTGLDEDDLNDSISVIKDALHIKGFAEVSSYMFGDSYAIERGYQPVGLSFAAGYAVGYVVVKAFLEETGLTIFEATQCTSDDIITRSAIF</sequence>
<dbReference type="Pfam" id="PF10026">
    <property type="entry name" value="DUF2268"/>
    <property type="match status" value="1"/>
</dbReference>
<proteinExistence type="predicted"/>
<protein>
    <recommendedName>
        <fullName evidence="1">DUF2268 domain-containing protein</fullName>
    </recommendedName>
</protein>